<evidence type="ECO:0000256" key="3">
    <source>
        <dbReference type="ARBA" id="ARBA00022989"/>
    </source>
</evidence>
<dbReference type="InterPro" id="IPR036388">
    <property type="entry name" value="WH-like_DNA-bd_sf"/>
</dbReference>
<dbReference type="EMBL" id="NBIV01000030">
    <property type="protein sequence ID" value="PXF47007.1"/>
    <property type="molecule type" value="Genomic_DNA"/>
</dbReference>
<dbReference type="STRING" id="448386.A0A2V3IZA1"/>
<feature type="region of interest" description="Disordered" evidence="5">
    <location>
        <begin position="33"/>
        <end position="163"/>
    </location>
</feature>
<keyword evidence="2 6" id="KW-0812">Transmembrane</keyword>
<dbReference type="InterPro" id="IPR050899">
    <property type="entry name" value="DDRGK_domain-containing"/>
</dbReference>
<gene>
    <name evidence="7" type="ORF">BWQ96_03197</name>
</gene>
<dbReference type="Pfam" id="PF09756">
    <property type="entry name" value="DDRGK"/>
    <property type="match status" value="1"/>
</dbReference>
<proteinExistence type="predicted"/>
<name>A0A2V3IZA1_9FLOR</name>
<accession>A0A2V3IZA1</accession>
<keyword evidence="3 6" id="KW-1133">Transmembrane helix</keyword>
<organism evidence="7 8">
    <name type="scientific">Gracilariopsis chorda</name>
    <dbReference type="NCBI Taxonomy" id="448386"/>
    <lineage>
        <taxon>Eukaryota</taxon>
        <taxon>Rhodophyta</taxon>
        <taxon>Florideophyceae</taxon>
        <taxon>Rhodymeniophycidae</taxon>
        <taxon>Gracilariales</taxon>
        <taxon>Gracilariaceae</taxon>
        <taxon>Gracilariopsis</taxon>
    </lineage>
</organism>
<dbReference type="Gene3D" id="1.10.10.10">
    <property type="entry name" value="Winged helix-like DNA-binding domain superfamily/Winged helix DNA-binding domain"/>
    <property type="match status" value="1"/>
</dbReference>
<comment type="caution">
    <text evidence="7">The sequence shown here is derived from an EMBL/GenBank/DDBJ whole genome shotgun (WGS) entry which is preliminary data.</text>
</comment>
<feature type="compositionally biased region" description="Basic residues" evidence="5">
    <location>
        <begin position="62"/>
        <end position="74"/>
    </location>
</feature>
<dbReference type="SUPFAM" id="SSF46785">
    <property type="entry name" value="Winged helix' DNA-binding domain"/>
    <property type="match status" value="1"/>
</dbReference>
<evidence type="ECO:0000313" key="7">
    <source>
        <dbReference type="EMBL" id="PXF47007.1"/>
    </source>
</evidence>
<dbReference type="SMART" id="SM01128">
    <property type="entry name" value="DDRGK"/>
    <property type="match status" value="1"/>
</dbReference>
<keyword evidence="8" id="KW-1185">Reference proteome</keyword>
<evidence type="ECO:0000313" key="8">
    <source>
        <dbReference type="Proteomes" id="UP000247409"/>
    </source>
</evidence>
<feature type="compositionally biased region" description="Basic and acidic residues" evidence="5">
    <location>
        <begin position="38"/>
        <end position="58"/>
    </location>
</feature>
<evidence type="ECO:0000256" key="1">
    <source>
        <dbReference type="ARBA" id="ARBA00004167"/>
    </source>
</evidence>
<dbReference type="OrthoDB" id="2285710at2759"/>
<comment type="subcellular location">
    <subcellularLocation>
        <location evidence="1">Membrane</location>
        <topology evidence="1">Single-pass membrane protein</topology>
    </subcellularLocation>
</comment>
<dbReference type="InterPro" id="IPR036390">
    <property type="entry name" value="WH_DNA-bd_sf"/>
</dbReference>
<sequence>MGLTIWEVVPFVALFGVLFTLVVLLQKVRNAPAPQVAEGDRAESRDVGETGSGVEERSAGTVRRRRGGLARMRRAVGTEEGGEVEESVVSGAAGRKKSKKEANREARREAREARLAAVEERRERESRMEEARREEDEREMEEMREREEEERKEQEERDKKEKEEYEAWKDMFKLEEEGEDGGMEEEDEEMLEKFCGRLREGRIVVLEEVGMEFGMGTEEVVDRVVKLEEMGRINGVFDDRGKYVCVSEEEMKQMALFIEKRGRISIEELAIETSRLLELDSVT</sequence>
<dbReference type="GO" id="GO:0016020">
    <property type="term" value="C:membrane"/>
    <property type="evidence" value="ECO:0007669"/>
    <property type="project" value="UniProtKB-SubCell"/>
</dbReference>
<evidence type="ECO:0000256" key="4">
    <source>
        <dbReference type="ARBA" id="ARBA00023136"/>
    </source>
</evidence>
<dbReference type="AlphaFoldDB" id="A0A2V3IZA1"/>
<dbReference type="InterPro" id="IPR019153">
    <property type="entry name" value="DDRGK_dom-contain"/>
</dbReference>
<feature type="compositionally biased region" description="Basic and acidic residues" evidence="5">
    <location>
        <begin position="100"/>
        <end position="163"/>
    </location>
</feature>
<dbReference type="PANTHER" id="PTHR48176">
    <property type="entry name" value="DDRGK DOMAIN-CONTAINING PROTEIN 1"/>
    <property type="match status" value="1"/>
</dbReference>
<evidence type="ECO:0000256" key="6">
    <source>
        <dbReference type="SAM" id="Phobius"/>
    </source>
</evidence>
<feature type="transmembrane region" description="Helical" evidence="6">
    <location>
        <begin position="6"/>
        <end position="25"/>
    </location>
</feature>
<dbReference type="GO" id="GO:0044389">
    <property type="term" value="F:ubiquitin-like protein ligase binding"/>
    <property type="evidence" value="ECO:0007669"/>
    <property type="project" value="TreeGrafter"/>
</dbReference>
<reference evidence="7 8" key="1">
    <citation type="journal article" date="2018" name="Mol. Biol. Evol.">
        <title>Analysis of the draft genome of the red seaweed Gracilariopsis chorda provides insights into genome size evolution in Rhodophyta.</title>
        <authorList>
            <person name="Lee J."/>
            <person name="Yang E.C."/>
            <person name="Graf L."/>
            <person name="Yang J.H."/>
            <person name="Qiu H."/>
            <person name="Zel Zion U."/>
            <person name="Chan C.X."/>
            <person name="Stephens T.G."/>
            <person name="Weber A.P.M."/>
            <person name="Boo G.H."/>
            <person name="Boo S.M."/>
            <person name="Kim K.M."/>
            <person name="Shin Y."/>
            <person name="Jung M."/>
            <person name="Lee S.J."/>
            <person name="Yim H.S."/>
            <person name="Lee J.H."/>
            <person name="Bhattacharya D."/>
            <person name="Yoon H.S."/>
        </authorList>
    </citation>
    <scope>NUCLEOTIDE SEQUENCE [LARGE SCALE GENOMIC DNA]</scope>
    <source>
        <strain evidence="7 8">SKKU-2015</strain>
        <tissue evidence="7">Whole body</tissue>
    </source>
</reference>
<dbReference type="Proteomes" id="UP000247409">
    <property type="component" value="Unassembled WGS sequence"/>
</dbReference>
<protein>
    <submittedName>
        <fullName evidence="7">DDRGK domain-containing protein 1</fullName>
    </submittedName>
</protein>
<dbReference type="PANTHER" id="PTHR48176:SF1">
    <property type="entry name" value="DDRGK DOMAIN-CONTAINING PROTEIN 1"/>
    <property type="match status" value="1"/>
</dbReference>
<evidence type="ECO:0000256" key="2">
    <source>
        <dbReference type="ARBA" id="ARBA00022692"/>
    </source>
</evidence>
<keyword evidence="4 6" id="KW-0472">Membrane</keyword>
<evidence type="ECO:0000256" key="5">
    <source>
        <dbReference type="SAM" id="MobiDB-lite"/>
    </source>
</evidence>